<dbReference type="AlphaFoldDB" id="A0A3Q3GMZ3"/>
<keyword evidence="3 7" id="KW-0812">Transmembrane</keyword>
<evidence type="ECO:0000256" key="3">
    <source>
        <dbReference type="ARBA" id="ARBA00022692"/>
    </source>
</evidence>
<evidence type="ECO:0000256" key="7">
    <source>
        <dbReference type="RuleBase" id="RU361218"/>
    </source>
</evidence>
<comment type="subcellular location">
    <subcellularLocation>
        <location evidence="1 7">Membrane</location>
        <topology evidence="1 7">Multi-pass membrane protein</topology>
    </subcellularLocation>
</comment>
<dbReference type="GO" id="GO:0005886">
    <property type="term" value="C:plasma membrane"/>
    <property type="evidence" value="ECO:0007669"/>
    <property type="project" value="TreeGrafter"/>
</dbReference>
<feature type="disulfide bond" evidence="6">
    <location>
        <begin position="142"/>
        <end position="160"/>
    </location>
</feature>
<dbReference type="InterPro" id="IPR000301">
    <property type="entry name" value="Tetraspanin_animals"/>
</dbReference>
<dbReference type="PIRSF" id="PIRSF002419">
    <property type="entry name" value="Tetraspanin"/>
    <property type="match status" value="1"/>
</dbReference>
<evidence type="ECO:0000256" key="4">
    <source>
        <dbReference type="ARBA" id="ARBA00022989"/>
    </source>
</evidence>
<feature type="transmembrane region" description="Helical" evidence="7">
    <location>
        <begin position="194"/>
        <end position="227"/>
    </location>
</feature>
<dbReference type="Pfam" id="PF00335">
    <property type="entry name" value="Tetraspanin"/>
    <property type="match status" value="1"/>
</dbReference>
<evidence type="ECO:0000256" key="6">
    <source>
        <dbReference type="PIRSR" id="PIRSR002419-1"/>
    </source>
</evidence>
<dbReference type="InParanoid" id="A0A3Q3GMZ3"/>
<dbReference type="SUPFAM" id="SSF48652">
    <property type="entry name" value="Tetraspanin"/>
    <property type="match status" value="1"/>
</dbReference>
<reference evidence="8" key="2">
    <citation type="submission" date="2025-09" db="UniProtKB">
        <authorList>
            <consortium name="Ensembl"/>
        </authorList>
    </citation>
    <scope>IDENTIFICATION</scope>
</reference>
<dbReference type="PANTHER" id="PTHR19282">
    <property type="entry name" value="TETRASPANIN"/>
    <property type="match status" value="1"/>
</dbReference>
<dbReference type="PANTHER" id="PTHR19282:SF544">
    <property type="entry name" value="TETRASPANIN"/>
    <property type="match status" value="1"/>
</dbReference>
<evidence type="ECO:0000256" key="5">
    <source>
        <dbReference type="ARBA" id="ARBA00023136"/>
    </source>
</evidence>
<dbReference type="PRINTS" id="PR00259">
    <property type="entry name" value="TMFOUR"/>
</dbReference>
<dbReference type="InterPro" id="IPR008952">
    <property type="entry name" value="Tetraspanin_EC2_sf"/>
</dbReference>
<keyword evidence="9" id="KW-1185">Reference proteome</keyword>
<protein>
    <recommendedName>
        <fullName evidence="7">Tetraspanin</fullName>
    </recommendedName>
</protein>
<feature type="transmembrane region" description="Helical" evidence="7">
    <location>
        <begin position="78"/>
        <end position="101"/>
    </location>
</feature>
<dbReference type="InterPro" id="IPR018499">
    <property type="entry name" value="Tetraspanin/Peripherin"/>
</dbReference>
<dbReference type="RefSeq" id="XP_020514062.1">
    <property type="nucleotide sequence ID" value="XM_020658406.3"/>
</dbReference>
<dbReference type="Proteomes" id="UP000261660">
    <property type="component" value="Unplaced"/>
</dbReference>
<name>A0A3Q3GMZ3_9LABR</name>
<reference evidence="8" key="1">
    <citation type="submission" date="2025-08" db="UniProtKB">
        <authorList>
            <consortium name="Ensembl"/>
        </authorList>
    </citation>
    <scope>IDENTIFICATION</scope>
</reference>
<comment type="similarity">
    <text evidence="2 7">Belongs to the tetraspanin (TM4SF) family.</text>
</comment>
<accession>A0A3Q3GMZ3</accession>
<feature type="transmembrane region" description="Helical" evidence="7">
    <location>
        <begin position="51"/>
        <end position="71"/>
    </location>
</feature>
<keyword evidence="6" id="KW-1015">Disulfide bond</keyword>
<keyword evidence="4 7" id="KW-1133">Transmembrane helix</keyword>
<evidence type="ECO:0000313" key="9">
    <source>
        <dbReference type="Proteomes" id="UP000261660"/>
    </source>
</evidence>
<feature type="transmembrane region" description="Helical" evidence="7">
    <location>
        <begin position="12"/>
        <end position="31"/>
    </location>
</feature>
<dbReference type="GeneID" id="110002746"/>
<sequence>MNQVNTCLKRIFTVFNIFFAIVGGIIIGLALLSQVYTNINGNVEGRTTSLLLLYVVGATTMVIAILGAYGAHKENRGCMIAFLVCMVIGSLMLLRAGIVLASNRSQVEPTLEEKLKLLVPLNQAPQEAQDMANNLQTLAQCCGLFSYEDWRSDIPDSCVCNDEEVMEDLCQTVSYTSIMLTQKNIYTKPCFPVIIHYLLLIIDIMVGIIFSLATLALLGLALSSLIIHQMRHPNRATVVLSVPAIFAPSMPKYQELQNPPPKYQESPPHY</sequence>
<dbReference type="Ensembl" id="ENSLBET00000034203.1">
    <property type="protein sequence ID" value="ENSLBEP00000032744.1"/>
    <property type="gene ID" value="ENSLBEG00000024672.1"/>
</dbReference>
<dbReference type="OrthoDB" id="5982705at2759"/>
<keyword evidence="5 7" id="KW-0472">Membrane</keyword>
<evidence type="ECO:0000313" key="8">
    <source>
        <dbReference type="Ensembl" id="ENSLBEP00000032744.1"/>
    </source>
</evidence>
<evidence type="ECO:0000256" key="1">
    <source>
        <dbReference type="ARBA" id="ARBA00004141"/>
    </source>
</evidence>
<dbReference type="STRING" id="56723.ENSLBEP00000032744"/>
<evidence type="ECO:0000256" key="2">
    <source>
        <dbReference type="ARBA" id="ARBA00006840"/>
    </source>
</evidence>
<proteinExistence type="inferred from homology"/>
<organism evidence="8 9">
    <name type="scientific">Labrus bergylta</name>
    <name type="common">ballan wrasse</name>
    <dbReference type="NCBI Taxonomy" id="56723"/>
    <lineage>
        <taxon>Eukaryota</taxon>
        <taxon>Metazoa</taxon>
        <taxon>Chordata</taxon>
        <taxon>Craniata</taxon>
        <taxon>Vertebrata</taxon>
        <taxon>Euteleostomi</taxon>
        <taxon>Actinopterygii</taxon>
        <taxon>Neopterygii</taxon>
        <taxon>Teleostei</taxon>
        <taxon>Neoteleostei</taxon>
        <taxon>Acanthomorphata</taxon>
        <taxon>Eupercaria</taxon>
        <taxon>Labriformes</taxon>
        <taxon>Labridae</taxon>
        <taxon>Labrus</taxon>
    </lineage>
</organism>
<dbReference type="Gene3D" id="1.10.1450.10">
    <property type="entry name" value="Tetraspanin"/>
    <property type="match status" value="1"/>
</dbReference>
<dbReference type="GeneTree" id="ENSGT00940000161376"/>